<comment type="caution">
    <text evidence="2">The sequence shown here is derived from an EMBL/GenBank/DDBJ whole genome shotgun (WGS) entry which is preliminary data.</text>
</comment>
<proteinExistence type="predicted"/>
<dbReference type="AlphaFoldDB" id="A0A2W7IKF2"/>
<dbReference type="Gene3D" id="1.10.10.10">
    <property type="entry name" value="Winged helix-like DNA-binding domain superfamily/Winged helix DNA-binding domain"/>
    <property type="match status" value="1"/>
</dbReference>
<dbReference type="RefSeq" id="WP_146423000.1">
    <property type="nucleotide sequence ID" value="NZ_QKYU01000031.1"/>
</dbReference>
<feature type="domain" description="HTH luxR-type" evidence="1">
    <location>
        <begin position="304"/>
        <end position="361"/>
    </location>
</feature>
<evidence type="ECO:0000313" key="3">
    <source>
        <dbReference type="Proteomes" id="UP000249688"/>
    </source>
</evidence>
<dbReference type="GO" id="GO:0003677">
    <property type="term" value="F:DNA binding"/>
    <property type="evidence" value="ECO:0007669"/>
    <property type="project" value="InterPro"/>
</dbReference>
<dbReference type="OrthoDB" id="7321545at2"/>
<dbReference type="EMBL" id="QKYU01000031">
    <property type="protein sequence ID" value="PZW39013.1"/>
    <property type="molecule type" value="Genomic_DNA"/>
</dbReference>
<dbReference type="GO" id="GO:0006355">
    <property type="term" value="P:regulation of DNA-templated transcription"/>
    <property type="evidence" value="ECO:0007669"/>
    <property type="project" value="InterPro"/>
</dbReference>
<dbReference type="InterPro" id="IPR016032">
    <property type="entry name" value="Sig_transdc_resp-reg_C-effctor"/>
</dbReference>
<reference evidence="2 3" key="1">
    <citation type="submission" date="2018-06" db="EMBL/GenBank/DDBJ databases">
        <title>Genomic Encyclopedia of Archaeal and Bacterial Type Strains, Phase II (KMG-II): from individual species to whole genera.</title>
        <authorList>
            <person name="Goeker M."/>
        </authorList>
    </citation>
    <scope>NUCLEOTIDE SEQUENCE [LARGE SCALE GENOMIC DNA]</scope>
    <source>
        <strain evidence="2 3">DSM 24525</strain>
    </source>
</reference>
<protein>
    <submittedName>
        <fullName evidence="2">LuxR family transcriptional regulator</fullName>
    </submittedName>
</protein>
<dbReference type="Proteomes" id="UP000249688">
    <property type="component" value="Unassembled WGS sequence"/>
</dbReference>
<dbReference type="SMART" id="SM00421">
    <property type="entry name" value="HTH_LUXR"/>
    <property type="match status" value="1"/>
</dbReference>
<evidence type="ECO:0000259" key="1">
    <source>
        <dbReference type="SMART" id="SM00421"/>
    </source>
</evidence>
<dbReference type="SUPFAM" id="SSF46894">
    <property type="entry name" value="C-terminal effector domain of the bipartite response regulators"/>
    <property type="match status" value="1"/>
</dbReference>
<dbReference type="InterPro" id="IPR036388">
    <property type="entry name" value="WH-like_DNA-bd_sf"/>
</dbReference>
<dbReference type="InterPro" id="IPR000792">
    <property type="entry name" value="Tscrpt_reg_LuxR_C"/>
</dbReference>
<gene>
    <name evidence="2" type="ORF">C8P66_13146</name>
</gene>
<accession>A0A2W7IKF2</accession>
<keyword evidence="3" id="KW-1185">Reference proteome</keyword>
<organism evidence="2 3">
    <name type="scientific">Humitalea rosea</name>
    <dbReference type="NCBI Taxonomy" id="990373"/>
    <lineage>
        <taxon>Bacteria</taxon>
        <taxon>Pseudomonadati</taxon>
        <taxon>Pseudomonadota</taxon>
        <taxon>Alphaproteobacteria</taxon>
        <taxon>Acetobacterales</taxon>
        <taxon>Roseomonadaceae</taxon>
        <taxon>Humitalea</taxon>
    </lineage>
</organism>
<evidence type="ECO:0000313" key="2">
    <source>
        <dbReference type="EMBL" id="PZW39013.1"/>
    </source>
</evidence>
<name>A0A2W7IKF2_9PROT</name>
<sequence length="365" mass="38615">MRPVLSDVIGNLYQAADPEVGWAGAVASLAGVVGATQAGFQIADPHNIKGTNLLAAPGTSLEEAALYVAHFKQVDPYATLLQERPVGAVTVSGELLDEELVLRSEYWNDFAGRYGRGFHLVGSRLSTHVGGDAMIGLLRPPEALPFSAEDEATLVTIFPHFASAVRLWHRLTEAEARADAANLMRDALGAVLVVDGQGRLLLVSPAAERMAPEVGLRLGGGRLGFIVPEAAARLRTLIAATAGGGPGGVMVLSQATPLGRLFLQATRLPEQTAAARDRYGRYPVLVELRLLGTRQPSADALRQAFGLGLAEAEVALLTAQGLTAEEVAERRGTSVLTVRSQIRVLLMKTDTRTLRELAGLVNALA</sequence>